<evidence type="ECO:0000256" key="1">
    <source>
        <dbReference type="SAM" id="MobiDB-lite"/>
    </source>
</evidence>
<evidence type="ECO:0000313" key="2">
    <source>
        <dbReference type="EMBL" id="KKL49798.1"/>
    </source>
</evidence>
<feature type="non-terminal residue" evidence="2">
    <location>
        <position position="136"/>
    </location>
</feature>
<sequence>MNYPRFNANGSQDLLARITRDQALSQACAVPQPMPGTATAALKKKARTSEPNPKKKKEPNTTTIHNSDGSKSYRVQIRGRVNGKQNSLCRTFSSLTIARAWRKRTIAEIELNGFPIPEVEADVQSVADILKARLKK</sequence>
<name>A0A0F9CKH5_9ZZZZ</name>
<reference evidence="2" key="1">
    <citation type="journal article" date="2015" name="Nature">
        <title>Complex archaea that bridge the gap between prokaryotes and eukaryotes.</title>
        <authorList>
            <person name="Spang A."/>
            <person name="Saw J.H."/>
            <person name="Jorgensen S.L."/>
            <person name="Zaremba-Niedzwiedzka K."/>
            <person name="Martijn J."/>
            <person name="Lind A.E."/>
            <person name="van Eijk R."/>
            <person name="Schleper C."/>
            <person name="Guy L."/>
            <person name="Ettema T.J."/>
        </authorList>
    </citation>
    <scope>NUCLEOTIDE SEQUENCE</scope>
</reference>
<organism evidence="2">
    <name type="scientific">marine sediment metagenome</name>
    <dbReference type="NCBI Taxonomy" id="412755"/>
    <lineage>
        <taxon>unclassified sequences</taxon>
        <taxon>metagenomes</taxon>
        <taxon>ecological metagenomes</taxon>
    </lineage>
</organism>
<gene>
    <name evidence="2" type="ORF">LCGC14_2311900</name>
</gene>
<protein>
    <submittedName>
        <fullName evidence="2">Uncharacterized protein</fullName>
    </submittedName>
</protein>
<dbReference type="AlphaFoldDB" id="A0A0F9CKH5"/>
<accession>A0A0F9CKH5</accession>
<comment type="caution">
    <text evidence="2">The sequence shown here is derived from an EMBL/GenBank/DDBJ whole genome shotgun (WGS) entry which is preliminary data.</text>
</comment>
<feature type="region of interest" description="Disordered" evidence="1">
    <location>
        <begin position="28"/>
        <end position="72"/>
    </location>
</feature>
<proteinExistence type="predicted"/>
<dbReference type="EMBL" id="LAZR01032830">
    <property type="protein sequence ID" value="KKL49798.1"/>
    <property type="molecule type" value="Genomic_DNA"/>
</dbReference>